<keyword evidence="2" id="KW-1185">Reference proteome</keyword>
<dbReference type="RefSeq" id="YP_009301210.1">
    <property type="nucleotide sequence ID" value="NC_031230.1"/>
</dbReference>
<reference evidence="2" key="1">
    <citation type="submission" date="2016-03" db="EMBL/GenBank/DDBJ databases">
        <authorList>
            <person name="Ploux O."/>
        </authorList>
    </citation>
    <scope>NUCLEOTIDE SEQUENCE [LARGE SCALE GENOMIC DNA]</scope>
</reference>
<accession>A0A142K9B7</accession>
<evidence type="ECO:0000313" key="2">
    <source>
        <dbReference type="Proteomes" id="UP000201371"/>
    </source>
</evidence>
<dbReference type="GeneID" id="29125118"/>
<dbReference type="KEGG" id="vg:29125118"/>
<proteinExistence type="predicted"/>
<dbReference type="OrthoDB" id="28757at10239"/>
<evidence type="ECO:0000313" key="1">
    <source>
        <dbReference type="EMBL" id="AMS02700.1"/>
    </source>
</evidence>
<organism evidence="1 2">
    <name type="scientific">Gordonia phage Yvonnetastic</name>
    <dbReference type="NCBI Taxonomy" id="1821566"/>
    <lineage>
        <taxon>Viruses</taxon>
        <taxon>Duplodnaviria</taxon>
        <taxon>Heunggongvirae</taxon>
        <taxon>Uroviricota</taxon>
        <taxon>Caudoviricetes</taxon>
        <taxon>Yvonnevirus</taxon>
        <taxon>Yvonnevirus yvonnetastic</taxon>
        <taxon>Gordonia virus Yvonnetastic</taxon>
    </lineage>
</organism>
<gene>
    <name evidence="1" type="primary">156</name>
    <name evidence="1" type="ORF">SEA_YVONNETASTIC_156</name>
</gene>
<dbReference type="Proteomes" id="UP000201371">
    <property type="component" value="Segment"/>
</dbReference>
<dbReference type="EMBL" id="KU963248">
    <property type="protein sequence ID" value="AMS02700.1"/>
    <property type="molecule type" value="Genomic_DNA"/>
</dbReference>
<name>A0A142K9B7_9CAUD</name>
<protein>
    <submittedName>
        <fullName evidence="1">Uncharacterized protein</fullName>
    </submittedName>
</protein>
<sequence>MPTPFDPLSLTKDDIGKYLRIETKVKSKPIIGRITNVVDRSTQGMVRVELEMAFGIKPYFLTKNNETSWED</sequence>